<feature type="domain" description="HD" evidence="1">
    <location>
        <begin position="20"/>
        <end position="101"/>
    </location>
</feature>
<sequence>MAMWAQEVARQHLESALPRRWEHTQGVARQARRLAPILGEHADLLEAAAWLHDIGYAPDLAVTGFHPLDGARYLRDVHHADDHLCRLVAHHSCALVEARERGLADELVSEFGGEPPELTEALIYCDMTTSPDGVELPVEERLSEILSRYGDGHLVTRAITTSSPHLVGAVHRVQEALTARD</sequence>
<organism evidence="2 3">
    <name type="scientific">Actinomadura miaoliensis</name>
    <dbReference type="NCBI Taxonomy" id="430685"/>
    <lineage>
        <taxon>Bacteria</taxon>
        <taxon>Bacillati</taxon>
        <taxon>Actinomycetota</taxon>
        <taxon>Actinomycetes</taxon>
        <taxon>Streptosporangiales</taxon>
        <taxon>Thermomonosporaceae</taxon>
        <taxon>Actinomadura</taxon>
    </lineage>
</organism>
<reference evidence="3" key="1">
    <citation type="journal article" date="2019" name="Int. J. Syst. Evol. Microbiol.">
        <title>The Global Catalogue of Microorganisms (GCM) 10K type strain sequencing project: providing services to taxonomists for standard genome sequencing and annotation.</title>
        <authorList>
            <consortium name="The Broad Institute Genomics Platform"/>
            <consortium name="The Broad Institute Genome Sequencing Center for Infectious Disease"/>
            <person name="Wu L."/>
            <person name="Ma J."/>
        </authorList>
    </citation>
    <scope>NUCLEOTIDE SEQUENCE [LARGE SCALE GENOMIC DNA]</scope>
    <source>
        <strain evidence="3">JCM 16702</strain>
    </source>
</reference>
<dbReference type="InterPro" id="IPR003607">
    <property type="entry name" value="HD/PDEase_dom"/>
</dbReference>
<dbReference type="CDD" id="cd00077">
    <property type="entry name" value="HDc"/>
    <property type="match status" value="1"/>
</dbReference>
<dbReference type="Gene3D" id="1.10.3210.10">
    <property type="entry name" value="Hypothetical protein af1432"/>
    <property type="match status" value="1"/>
</dbReference>
<dbReference type="InterPro" id="IPR006674">
    <property type="entry name" value="HD_domain"/>
</dbReference>
<protein>
    <submittedName>
        <fullName evidence="2">HDIG domain-containing protein</fullName>
    </submittedName>
</protein>
<accession>A0ABP7VFL5</accession>
<proteinExistence type="predicted"/>
<dbReference type="Proteomes" id="UP001500683">
    <property type="component" value="Unassembled WGS sequence"/>
</dbReference>
<evidence type="ECO:0000313" key="3">
    <source>
        <dbReference type="Proteomes" id="UP001500683"/>
    </source>
</evidence>
<evidence type="ECO:0000259" key="1">
    <source>
        <dbReference type="Pfam" id="PF01966"/>
    </source>
</evidence>
<name>A0ABP7VFL5_9ACTN</name>
<dbReference type="SUPFAM" id="SSF109604">
    <property type="entry name" value="HD-domain/PDEase-like"/>
    <property type="match status" value="1"/>
</dbReference>
<dbReference type="EMBL" id="BAAAZG010000009">
    <property type="protein sequence ID" value="GAA4065857.1"/>
    <property type="molecule type" value="Genomic_DNA"/>
</dbReference>
<gene>
    <name evidence="2" type="ORF">GCM10022214_20080</name>
</gene>
<dbReference type="Pfam" id="PF01966">
    <property type="entry name" value="HD"/>
    <property type="match status" value="1"/>
</dbReference>
<keyword evidence="3" id="KW-1185">Reference proteome</keyword>
<comment type="caution">
    <text evidence="2">The sequence shown here is derived from an EMBL/GenBank/DDBJ whole genome shotgun (WGS) entry which is preliminary data.</text>
</comment>
<evidence type="ECO:0000313" key="2">
    <source>
        <dbReference type="EMBL" id="GAA4065857.1"/>
    </source>
</evidence>